<sequence length="132" mass="14363">MAGGTTYDPMDLTVTVGGVYLTGFSEDMAEFEKDEDNWEVKVGGQGDVVRSKVNNPLATLKVTLLPTSPQVAHLDKLANTGQLVSVSLIYNGSPKESITITEAFIKKPAARTYGNEAEDREYEFQCLDAEVN</sequence>
<proteinExistence type="predicted"/>
<name>A0ABY1JSF0_9BACL</name>
<organism evidence="1 2">
    <name type="scientific">Paenibacillus macquariensis</name>
    <dbReference type="NCBI Taxonomy" id="948756"/>
    <lineage>
        <taxon>Bacteria</taxon>
        <taxon>Bacillati</taxon>
        <taxon>Bacillota</taxon>
        <taxon>Bacilli</taxon>
        <taxon>Bacillales</taxon>
        <taxon>Paenibacillaceae</taxon>
        <taxon>Paenibacillus</taxon>
    </lineage>
</organism>
<dbReference type="NCBIfam" id="NF047581">
    <property type="entry name" value="gp105_phage_fam"/>
    <property type="match status" value="1"/>
</dbReference>
<evidence type="ECO:0000313" key="2">
    <source>
        <dbReference type="Proteomes" id="UP000186666"/>
    </source>
</evidence>
<evidence type="ECO:0000313" key="1">
    <source>
        <dbReference type="EMBL" id="SIQ68122.1"/>
    </source>
</evidence>
<protein>
    <recommendedName>
        <fullName evidence="3">DUF3277 family protein</fullName>
    </recommendedName>
</protein>
<accession>A0ABY1JSF0</accession>
<dbReference type="EMBL" id="FTNK01000003">
    <property type="protein sequence ID" value="SIQ68122.1"/>
    <property type="molecule type" value="Genomic_DNA"/>
</dbReference>
<dbReference type="Proteomes" id="UP000186666">
    <property type="component" value="Unassembled WGS sequence"/>
</dbReference>
<dbReference type="InterPro" id="IPR021695">
    <property type="entry name" value="Phage_KPP10_Orf10"/>
</dbReference>
<evidence type="ECO:0008006" key="3">
    <source>
        <dbReference type="Google" id="ProtNLM"/>
    </source>
</evidence>
<comment type="caution">
    <text evidence="1">The sequence shown here is derived from an EMBL/GenBank/DDBJ whole genome shotgun (WGS) entry which is preliminary data.</text>
</comment>
<gene>
    <name evidence="1" type="ORF">SAMN05421578_103339</name>
</gene>
<reference evidence="1 2" key="1">
    <citation type="submission" date="2017-01" db="EMBL/GenBank/DDBJ databases">
        <authorList>
            <person name="Varghese N."/>
            <person name="Submissions S."/>
        </authorList>
    </citation>
    <scope>NUCLEOTIDE SEQUENCE [LARGE SCALE GENOMIC DNA]</scope>
    <source>
        <strain evidence="1 2">ATCC 23464</strain>
    </source>
</reference>
<dbReference type="RefSeq" id="WP_068582793.1">
    <property type="nucleotide sequence ID" value="NZ_FTNK01000003.1"/>
</dbReference>
<keyword evidence="2" id="KW-1185">Reference proteome</keyword>